<dbReference type="VEuPathDB" id="PlasmoDB:PGAL8A_00323900"/>
<keyword evidence="2" id="KW-0732">Signal</keyword>
<evidence type="ECO:0000256" key="1">
    <source>
        <dbReference type="SAM" id="MobiDB-lite"/>
    </source>
</evidence>
<evidence type="ECO:0000313" key="3">
    <source>
        <dbReference type="EMBL" id="CRG96026.1"/>
    </source>
</evidence>
<name>A0A1J1GU67_PLAGA</name>
<feature type="region of interest" description="Disordered" evidence="1">
    <location>
        <begin position="181"/>
        <end position="232"/>
    </location>
</feature>
<feature type="chain" id="PRO_5009618935" evidence="2">
    <location>
        <begin position="29"/>
        <end position="232"/>
    </location>
</feature>
<organism evidence="3 4">
    <name type="scientific">Plasmodium gallinaceum</name>
    <dbReference type="NCBI Taxonomy" id="5849"/>
    <lineage>
        <taxon>Eukaryota</taxon>
        <taxon>Sar</taxon>
        <taxon>Alveolata</taxon>
        <taxon>Apicomplexa</taxon>
        <taxon>Aconoidasida</taxon>
        <taxon>Haemosporida</taxon>
        <taxon>Plasmodiidae</taxon>
        <taxon>Plasmodium</taxon>
        <taxon>Plasmodium (Haemamoeba)</taxon>
    </lineage>
</organism>
<feature type="signal peptide" evidence="2">
    <location>
        <begin position="1"/>
        <end position="28"/>
    </location>
</feature>
<accession>A0A1J1GU67</accession>
<evidence type="ECO:0000313" key="4">
    <source>
        <dbReference type="Proteomes" id="UP000220797"/>
    </source>
</evidence>
<dbReference type="Proteomes" id="UP000220797">
    <property type="component" value="Unassembled WGS sequence"/>
</dbReference>
<dbReference type="GeneID" id="39731772"/>
<evidence type="ECO:0000256" key="2">
    <source>
        <dbReference type="SAM" id="SignalP"/>
    </source>
</evidence>
<dbReference type="OrthoDB" id="6475849at2759"/>
<keyword evidence="4" id="KW-1185">Reference proteome</keyword>
<dbReference type="AlphaFoldDB" id="A0A1J1GU67"/>
<dbReference type="RefSeq" id="XP_028528834.1">
    <property type="nucleotide sequence ID" value="XM_028672264.1"/>
</dbReference>
<feature type="compositionally biased region" description="Basic and acidic residues" evidence="1">
    <location>
        <begin position="185"/>
        <end position="232"/>
    </location>
</feature>
<protein>
    <submittedName>
        <fullName evidence="3">Fam-g protein</fullName>
    </submittedName>
</protein>
<reference evidence="3" key="1">
    <citation type="submission" date="2015-04" db="EMBL/GenBank/DDBJ databases">
        <authorList>
            <consortium name="Pathogen Informatics"/>
        </authorList>
    </citation>
    <scope>NUCLEOTIDE SEQUENCE [LARGE SCALE GENOMIC DNA]</scope>
    <source>
        <strain evidence="3">8A</strain>
    </source>
</reference>
<dbReference type="EMBL" id="CVMV01000051">
    <property type="protein sequence ID" value="CRG96026.1"/>
    <property type="molecule type" value="Genomic_DNA"/>
</dbReference>
<sequence length="232" mass="28187">MKTLTLYLKISTFLLLIWMYQCFYNCDSYKTLIDKYILQTKNELKYERILTEGNTERKEQTNTQGGLKECPLNNEKKGSMDPDKYKNPYNYWFKFKLPKYWDRFKNETSGMDQEWIQKKWNVDFQIFSNKKFNDLLYPIIRSNIPDKQKKENIDSFMNEFDLEFDIFLFECKNNMAHNKTKYKSKKDMTNNETESESKNEMTDNKIESEYMKDMTDNKTESESNKDMRENIT</sequence>
<comment type="caution">
    <text evidence="3">The sequence shown here is derived from an EMBL/GenBank/DDBJ whole genome shotgun (WGS) entry which is preliminary data.</text>
</comment>
<gene>
    <name evidence="3" type="ORF">PGAL8A_00323900</name>
</gene>
<proteinExistence type="predicted"/>